<organism evidence="1 3">
    <name type="scientific">Didymodactylos carnosus</name>
    <dbReference type="NCBI Taxonomy" id="1234261"/>
    <lineage>
        <taxon>Eukaryota</taxon>
        <taxon>Metazoa</taxon>
        <taxon>Spiralia</taxon>
        <taxon>Gnathifera</taxon>
        <taxon>Rotifera</taxon>
        <taxon>Eurotatoria</taxon>
        <taxon>Bdelloidea</taxon>
        <taxon>Philodinida</taxon>
        <taxon>Philodinidae</taxon>
        <taxon>Didymodactylos</taxon>
    </lineage>
</organism>
<dbReference type="AlphaFoldDB" id="A0A8S2GB38"/>
<evidence type="ECO:0000313" key="2">
    <source>
        <dbReference type="EMBL" id="CAF4483755.1"/>
    </source>
</evidence>
<evidence type="ECO:0000313" key="1">
    <source>
        <dbReference type="EMBL" id="CAF1643976.1"/>
    </source>
</evidence>
<sequence>CILWFRRSLQNAIGSIADFHEQRVEMDTSDCDNSAGNGEQLLPIDFLTYAPSSHRQFVICRTDVGAGFSVLTGKSNNDGSVTNTSFDQVLLVD</sequence>
<feature type="non-terminal residue" evidence="1">
    <location>
        <position position="1"/>
    </location>
</feature>
<dbReference type="EMBL" id="CAJOBA010090816">
    <property type="protein sequence ID" value="CAF4483755.1"/>
    <property type="molecule type" value="Genomic_DNA"/>
</dbReference>
<reference evidence="1" key="1">
    <citation type="submission" date="2021-02" db="EMBL/GenBank/DDBJ databases">
        <authorList>
            <person name="Nowell W R."/>
        </authorList>
    </citation>
    <scope>NUCLEOTIDE SEQUENCE</scope>
</reference>
<name>A0A8S2GB38_9BILA</name>
<protein>
    <submittedName>
        <fullName evidence="1">Uncharacterized protein</fullName>
    </submittedName>
</protein>
<accession>A0A8S2GB38</accession>
<proteinExistence type="predicted"/>
<dbReference type="Proteomes" id="UP000677228">
    <property type="component" value="Unassembled WGS sequence"/>
</dbReference>
<dbReference type="EMBL" id="CAJNOK010063487">
    <property type="protein sequence ID" value="CAF1643976.1"/>
    <property type="molecule type" value="Genomic_DNA"/>
</dbReference>
<gene>
    <name evidence="1" type="ORF">OVA965_LOCUS44453</name>
    <name evidence="2" type="ORF">TMI583_LOCUS47265</name>
</gene>
<comment type="caution">
    <text evidence="1">The sequence shown here is derived from an EMBL/GenBank/DDBJ whole genome shotgun (WGS) entry which is preliminary data.</text>
</comment>
<dbReference type="Proteomes" id="UP000682733">
    <property type="component" value="Unassembled WGS sequence"/>
</dbReference>
<evidence type="ECO:0000313" key="3">
    <source>
        <dbReference type="Proteomes" id="UP000677228"/>
    </source>
</evidence>